<evidence type="ECO:0000313" key="4">
    <source>
        <dbReference type="Proteomes" id="UP000621799"/>
    </source>
</evidence>
<organism evidence="3 4">
    <name type="scientific">Zarconia navalis LEGE 11467</name>
    <dbReference type="NCBI Taxonomy" id="1828826"/>
    <lineage>
        <taxon>Bacteria</taxon>
        <taxon>Bacillati</taxon>
        <taxon>Cyanobacteriota</taxon>
        <taxon>Cyanophyceae</taxon>
        <taxon>Oscillatoriophycideae</taxon>
        <taxon>Oscillatoriales</taxon>
        <taxon>Oscillatoriales incertae sedis</taxon>
        <taxon>Zarconia</taxon>
        <taxon>Zarconia navalis</taxon>
    </lineage>
</organism>
<reference evidence="3" key="1">
    <citation type="submission" date="2020-10" db="EMBL/GenBank/DDBJ databases">
        <authorList>
            <person name="Castelo-Branco R."/>
            <person name="Eusebio N."/>
            <person name="Adriana R."/>
            <person name="Vieira A."/>
            <person name="Brugerolle De Fraissinette N."/>
            <person name="Rezende De Castro R."/>
            <person name="Schneider M.P."/>
            <person name="Vasconcelos V."/>
            <person name="Leao P.N."/>
        </authorList>
    </citation>
    <scope>NUCLEOTIDE SEQUENCE</scope>
    <source>
        <strain evidence="3">LEGE 11467</strain>
    </source>
</reference>
<feature type="region of interest" description="Disordered" evidence="1">
    <location>
        <begin position="32"/>
        <end position="56"/>
    </location>
</feature>
<dbReference type="RefSeq" id="WP_264319547.1">
    <property type="nucleotide sequence ID" value="NZ_JADEXN010000004.1"/>
</dbReference>
<keyword evidence="2" id="KW-0732">Signal</keyword>
<protein>
    <submittedName>
        <fullName evidence="3">DUF928 domain-containing protein</fullName>
    </submittedName>
</protein>
<dbReference type="AlphaFoldDB" id="A0A928VW81"/>
<feature type="chain" id="PRO_5037158708" evidence="2">
    <location>
        <begin position="25"/>
        <end position="258"/>
    </location>
</feature>
<proteinExistence type="predicted"/>
<comment type="caution">
    <text evidence="3">The sequence shown here is derived from an EMBL/GenBank/DDBJ whole genome shotgun (WGS) entry which is preliminary data.</text>
</comment>
<feature type="signal peptide" evidence="2">
    <location>
        <begin position="1"/>
        <end position="24"/>
    </location>
</feature>
<dbReference type="InterPro" id="IPR010328">
    <property type="entry name" value="DUF928"/>
</dbReference>
<accession>A0A928VW81</accession>
<evidence type="ECO:0000313" key="3">
    <source>
        <dbReference type="EMBL" id="MBE9039283.1"/>
    </source>
</evidence>
<name>A0A928VW81_9CYAN</name>
<evidence type="ECO:0000256" key="1">
    <source>
        <dbReference type="SAM" id="MobiDB-lite"/>
    </source>
</evidence>
<dbReference type="Proteomes" id="UP000621799">
    <property type="component" value="Unassembled WGS sequence"/>
</dbReference>
<gene>
    <name evidence="3" type="ORF">IQ235_00540</name>
</gene>
<keyword evidence="4" id="KW-1185">Reference proteome</keyword>
<sequence>MAWQTPLFKVAVFSLTLSLELAIAAGFASPARSSALDFSPPDRGAPETAVGGATRGNGLCGEVKPLVPKDTSQNSEPFPYFGITIADRPTLFFHVKGSPRYVGQPTYFALNEITTQGERGELVYEADLSLPERGGVMSVSLPPTLTLEEGKSYEWFMEMSCIDNEEASEMNHIQGWLDRISATPGLSDRLDIAQTPTDRATVYAEAGIWFDALETLARERRVENTPELQAAWASLLGDSDVGLNDEDLEQVVEASWVD</sequence>
<dbReference type="EMBL" id="JADEXN010000004">
    <property type="protein sequence ID" value="MBE9039283.1"/>
    <property type="molecule type" value="Genomic_DNA"/>
</dbReference>
<dbReference type="Pfam" id="PF06051">
    <property type="entry name" value="DUF928"/>
    <property type="match status" value="1"/>
</dbReference>
<evidence type="ECO:0000256" key="2">
    <source>
        <dbReference type="SAM" id="SignalP"/>
    </source>
</evidence>